<dbReference type="Gene3D" id="3.90.25.10">
    <property type="entry name" value="UDP-galactose 4-epimerase, domain 1"/>
    <property type="match status" value="1"/>
</dbReference>
<dbReference type="SUPFAM" id="SSF51735">
    <property type="entry name" value="NAD(P)-binding Rossmann-fold domains"/>
    <property type="match status" value="1"/>
</dbReference>
<keyword evidence="10" id="KW-1185">Reference proteome</keyword>
<organism evidence="9 10">
    <name type="scientific">Strigamia maritima</name>
    <name type="common">European centipede</name>
    <name type="synonym">Geophilus maritimus</name>
    <dbReference type="NCBI Taxonomy" id="126957"/>
    <lineage>
        <taxon>Eukaryota</taxon>
        <taxon>Metazoa</taxon>
        <taxon>Ecdysozoa</taxon>
        <taxon>Arthropoda</taxon>
        <taxon>Myriapoda</taxon>
        <taxon>Chilopoda</taxon>
        <taxon>Pleurostigmophora</taxon>
        <taxon>Geophilomorpha</taxon>
        <taxon>Linotaeniidae</taxon>
        <taxon>Strigamia</taxon>
    </lineage>
</organism>
<dbReference type="Proteomes" id="UP000014500">
    <property type="component" value="Unassembled WGS sequence"/>
</dbReference>
<keyword evidence="4 7" id="KW-0520">NAD</keyword>
<dbReference type="InterPro" id="IPR005886">
    <property type="entry name" value="UDP_G4E"/>
</dbReference>
<dbReference type="Gene3D" id="3.40.50.720">
    <property type="entry name" value="NAD(P)-binding Rossmann-like Domain"/>
    <property type="match status" value="1"/>
</dbReference>
<dbReference type="PhylomeDB" id="T1J1N4"/>
<sequence>MSGKKCVFVTGGAGYIGSHTVVDLLQSGFDVVAIDNFANSVNGNNDEAVSLERVEKITGQKATFYKCDLLDKQHLKSIFSQHRIDCVIHFAAMKAVGESMKAPLLYYKNNVVGTIHLLEVMKSHHIFNLVFSSSCCVYGTPHYLPIKEDHPTGHVTNVYGRTKYLIEEMLSDLCNAEKEWNIISLRYFNPVGAHPSGLIGEDPTKPFTNLMPYIAQVAIGRKPLLTIFGGDYDTKDGTGVRDYIHVMDLASGHVAALNKLFVGQLNYKVYNLGTGKGITVLELVSAFEKASGHKVPYKIEPRRLGDITSMYADSSLAEKELNWKATYDLDKMCEDFWHWQSSNPDGYRTANRNGTSCNGDTNGGH</sequence>
<dbReference type="NCBIfam" id="NF007956">
    <property type="entry name" value="PRK10675.1"/>
    <property type="match status" value="1"/>
</dbReference>
<dbReference type="PANTHER" id="PTHR43725:SF31">
    <property type="entry name" value="UDP-GLUCOSE 4-EPIMERASE"/>
    <property type="match status" value="1"/>
</dbReference>
<comment type="pathway">
    <text evidence="7">Carbohydrate metabolism; galactose metabolism.</text>
</comment>
<comment type="catalytic activity">
    <reaction evidence="1">
        <text>UDP-N-acetyl-alpha-D-glucosamine = UDP-N-acetyl-alpha-D-galactosamine</text>
        <dbReference type="Rhea" id="RHEA:20517"/>
        <dbReference type="ChEBI" id="CHEBI:57705"/>
        <dbReference type="ChEBI" id="CHEBI:67138"/>
        <dbReference type="EC" id="5.1.3.7"/>
    </reaction>
</comment>
<dbReference type="GO" id="GO:0003978">
    <property type="term" value="F:UDP-glucose 4-epimerase activity"/>
    <property type="evidence" value="ECO:0007669"/>
    <property type="project" value="UniProtKB-UniRule"/>
</dbReference>
<dbReference type="eggNOG" id="KOG1371">
    <property type="taxonomic scope" value="Eukaryota"/>
</dbReference>
<dbReference type="Pfam" id="PF16363">
    <property type="entry name" value="GDP_Man_Dehyd"/>
    <property type="match status" value="1"/>
</dbReference>
<reference evidence="10" key="1">
    <citation type="submission" date="2011-05" db="EMBL/GenBank/DDBJ databases">
        <authorList>
            <person name="Richards S.R."/>
            <person name="Qu J."/>
            <person name="Jiang H."/>
            <person name="Jhangiani S.N."/>
            <person name="Agravi P."/>
            <person name="Goodspeed R."/>
            <person name="Gross S."/>
            <person name="Mandapat C."/>
            <person name="Jackson L."/>
            <person name="Mathew T."/>
            <person name="Pu L."/>
            <person name="Thornton R."/>
            <person name="Saada N."/>
            <person name="Wilczek-Boney K.B."/>
            <person name="Lee S."/>
            <person name="Kovar C."/>
            <person name="Wu Y."/>
            <person name="Scherer S.E."/>
            <person name="Worley K.C."/>
            <person name="Muzny D.M."/>
            <person name="Gibbs R."/>
        </authorList>
    </citation>
    <scope>NUCLEOTIDE SEQUENCE</scope>
    <source>
        <strain evidence="10">Brora</strain>
    </source>
</reference>
<dbReference type="OMA" id="CVILRYF"/>
<accession>T1J1N4</accession>
<evidence type="ECO:0000256" key="2">
    <source>
        <dbReference type="ARBA" id="ARBA00001911"/>
    </source>
</evidence>
<evidence type="ECO:0000256" key="6">
    <source>
        <dbReference type="ARBA" id="ARBA00023235"/>
    </source>
</evidence>
<evidence type="ECO:0000256" key="7">
    <source>
        <dbReference type="RuleBase" id="RU366046"/>
    </source>
</evidence>
<dbReference type="PRINTS" id="PR01713">
    <property type="entry name" value="NUCEPIMERASE"/>
</dbReference>
<dbReference type="InterPro" id="IPR036291">
    <property type="entry name" value="NAD(P)-bd_dom_sf"/>
</dbReference>
<dbReference type="EnsemblMetazoa" id="SMAR007456-RA">
    <property type="protein sequence ID" value="SMAR007456-PA"/>
    <property type="gene ID" value="SMAR007456"/>
</dbReference>
<reference evidence="9" key="2">
    <citation type="submission" date="2015-02" db="UniProtKB">
        <authorList>
            <consortium name="EnsemblMetazoa"/>
        </authorList>
    </citation>
    <scope>IDENTIFICATION</scope>
</reference>
<dbReference type="InterPro" id="IPR016040">
    <property type="entry name" value="NAD(P)-bd_dom"/>
</dbReference>
<evidence type="ECO:0000256" key="3">
    <source>
        <dbReference type="ARBA" id="ARBA00002760"/>
    </source>
</evidence>
<evidence type="ECO:0000313" key="10">
    <source>
        <dbReference type="Proteomes" id="UP000014500"/>
    </source>
</evidence>
<comment type="subunit">
    <text evidence="7">Homodimer.</text>
</comment>
<comment type="catalytic activity">
    <reaction evidence="7">
        <text>UDP-alpha-D-glucose = UDP-alpha-D-galactose</text>
        <dbReference type="Rhea" id="RHEA:22168"/>
        <dbReference type="ChEBI" id="CHEBI:58885"/>
        <dbReference type="ChEBI" id="CHEBI:66914"/>
        <dbReference type="EC" id="5.1.3.2"/>
    </reaction>
</comment>
<dbReference type="NCBIfam" id="TIGR01179">
    <property type="entry name" value="galE"/>
    <property type="match status" value="1"/>
</dbReference>
<proteinExistence type="inferred from homology"/>
<comment type="similarity">
    <text evidence="7">Belongs to the NAD(P)-dependent epimerase/dehydratase family.</text>
</comment>
<dbReference type="STRING" id="126957.T1J1N4"/>
<keyword evidence="6 7" id="KW-0413">Isomerase</keyword>
<evidence type="ECO:0000256" key="1">
    <source>
        <dbReference type="ARBA" id="ARBA00000014"/>
    </source>
</evidence>
<comment type="cofactor">
    <cofactor evidence="2 7">
        <name>NAD(+)</name>
        <dbReference type="ChEBI" id="CHEBI:57540"/>
    </cofactor>
</comment>
<evidence type="ECO:0000313" key="9">
    <source>
        <dbReference type="EnsemblMetazoa" id="SMAR007456-PA"/>
    </source>
</evidence>
<dbReference type="CDD" id="cd05247">
    <property type="entry name" value="UDP_G4E_1_SDR_e"/>
    <property type="match status" value="1"/>
</dbReference>
<dbReference type="EMBL" id="JH431789">
    <property type="status" value="NOT_ANNOTATED_CDS"/>
    <property type="molecule type" value="Genomic_DNA"/>
</dbReference>
<dbReference type="PANTHER" id="PTHR43725">
    <property type="entry name" value="UDP-GLUCOSE 4-EPIMERASE"/>
    <property type="match status" value="1"/>
</dbReference>
<dbReference type="GO" id="GO:0033499">
    <property type="term" value="P:galactose catabolic process via UDP-galactose, Leloir pathway"/>
    <property type="evidence" value="ECO:0007669"/>
    <property type="project" value="TreeGrafter"/>
</dbReference>
<name>T1J1N4_STRMM</name>
<dbReference type="AlphaFoldDB" id="T1J1N4"/>
<dbReference type="UniPathway" id="UPA00214"/>
<dbReference type="EC" id="5.1.3.2" evidence="7"/>
<dbReference type="GO" id="GO:0005829">
    <property type="term" value="C:cytosol"/>
    <property type="evidence" value="ECO:0007669"/>
    <property type="project" value="TreeGrafter"/>
</dbReference>
<feature type="domain" description="NAD(P)-binding" evidence="8">
    <location>
        <begin position="8"/>
        <end position="335"/>
    </location>
</feature>
<dbReference type="GO" id="GO:0003974">
    <property type="term" value="F:UDP-N-acetylglucosamine 4-epimerase activity"/>
    <property type="evidence" value="ECO:0007669"/>
    <property type="project" value="UniProtKB-EC"/>
</dbReference>
<evidence type="ECO:0000259" key="8">
    <source>
        <dbReference type="Pfam" id="PF16363"/>
    </source>
</evidence>
<dbReference type="HOGENOM" id="CLU_007383_1_10_1"/>
<evidence type="ECO:0000256" key="5">
    <source>
        <dbReference type="ARBA" id="ARBA00023144"/>
    </source>
</evidence>
<evidence type="ECO:0000256" key="4">
    <source>
        <dbReference type="ARBA" id="ARBA00023027"/>
    </source>
</evidence>
<keyword evidence="7" id="KW-0119">Carbohydrate metabolism</keyword>
<keyword evidence="5" id="KW-0299">Galactose metabolism</keyword>
<protein>
    <recommendedName>
        <fullName evidence="7">UDP-glucose 4-epimerase</fullName>
        <ecNumber evidence="7">5.1.3.2</ecNumber>
    </recommendedName>
</protein>
<comment type="function">
    <text evidence="3">Catalyzes two distinct but analogous reactions: the reversible epimerization of UDP-glucose to UDP-galactose and the reversible epimerization of UDP-N-acetylglucosamine to UDP-N-acetylgalactosamine. The reaction with UDP-Gal plays a critical role in the Leloir pathway of galactose catabolism in which galactose is converted to the glycolytic intermediate glucose 6-phosphate. It contributes to the catabolism of dietary galactose and enables the endogenous biosynthesis of both UDP-Gal and UDP-GalNAc when exogenous sources are limited. Both UDP-sugar interconversions are important in the synthesis of glycoproteins and glycolipids.</text>
</comment>